<feature type="coiled-coil region" evidence="1">
    <location>
        <begin position="758"/>
        <end position="795"/>
    </location>
</feature>
<dbReference type="EMBL" id="DF967975">
    <property type="protein sequence ID" value="GAP19469.1"/>
    <property type="molecule type" value="Genomic_DNA"/>
</dbReference>
<dbReference type="OrthoDB" id="9804145at2"/>
<dbReference type="GO" id="GO:0004519">
    <property type="term" value="F:endonuclease activity"/>
    <property type="evidence" value="ECO:0007669"/>
    <property type="project" value="UniProtKB-KW"/>
</dbReference>
<dbReference type="Gene3D" id="3.40.50.300">
    <property type="entry name" value="P-loop containing nucleotide triphosphate hydrolases"/>
    <property type="match status" value="1"/>
</dbReference>
<keyword evidence="4" id="KW-0378">Hydrolase</keyword>
<dbReference type="EMBL" id="LGCM01000034">
    <property type="protein sequence ID" value="KPL82219.1"/>
    <property type="molecule type" value="Genomic_DNA"/>
</dbReference>
<gene>
    <name evidence="4" type="ORF">ADN01_08910</name>
    <name evidence="3" type="ORF">LSAC_03372</name>
</gene>
<dbReference type="GO" id="GO:0005524">
    <property type="term" value="F:ATP binding"/>
    <property type="evidence" value="ECO:0007669"/>
    <property type="project" value="InterPro"/>
</dbReference>
<keyword evidence="5" id="KW-1185">Reference proteome</keyword>
<reference evidence="3" key="1">
    <citation type="journal article" date="2015" name="Genome Announc.">
        <title>Draft Genome Sequences of Anaerolinea thermolimosa IMO-1, Bellilinea caldifistulae GOMI-1, Leptolinea tardivitalis YMTK-2, Levilinea saccharolytica KIBI-1, Longilinea arvoryzae KOME-1, Previously Described as Members of the Class Anaerolineae (Chloroflexi).</title>
        <authorList>
            <person name="Matsuura N."/>
            <person name="Tourlousse M.D."/>
            <person name="Ohashi A."/>
            <person name="Hugenholtz P."/>
            <person name="Sekiguchi Y."/>
        </authorList>
    </citation>
    <scope>NUCLEOTIDE SEQUENCE</scope>
    <source>
        <strain evidence="3">KIBI-1</strain>
    </source>
</reference>
<dbReference type="InterPro" id="IPR006935">
    <property type="entry name" value="Helicase/UvrB_N"/>
</dbReference>
<keyword evidence="4" id="KW-0540">Nuclease</keyword>
<evidence type="ECO:0000313" key="3">
    <source>
        <dbReference type="EMBL" id="GAP19469.1"/>
    </source>
</evidence>
<dbReference type="GO" id="GO:0016787">
    <property type="term" value="F:hydrolase activity"/>
    <property type="evidence" value="ECO:0007669"/>
    <property type="project" value="InterPro"/>
</dbReference>
<feature type="domain" description="Helicase/UvrB N-terminal" evidence="2">
    <location>
        <begin position="97"/>
        <end position="276"/>
    </location>
</feature>
<dbReference type="RefSeq" id="WP_062419745.1">
    <property type="nucleotide sequence ID" value="NZ_BBXZ01000179.1"/>
</dbReference>
<dbReference type="SUPFAM" id="SSF52540">
    <property type="entry name" value="P-loop containing nucleoside triphosphate hydrolases"/>
    <property type="match status" value="1"/>
</dbReference>
<evidence type="ECO:0000259" key="2">
    <source>
        <dbReference type="Pfam" id="PF04851"/>
    </source>
</evidence>
<dbReference type="STRING" id="229921.ADN01_08910"/>
<dbReference type="Pfam" id="PF04851">
    <property type="entry name" value="ResIII"/>
    <property type="match status" value="1"/>
</dbReference>
<proteinExistence type="predicted"/>
<organism evidence="3">
    <name type="scientific">Levilinea saccharolytica</name>
    <dbReference type="NCBI Taxonomy" id="229921"/>
    <lineage>
        <taxon>Bacteria</taxon>
        <taxon>Bacillati</taxon>
        <taxon>Chloroflexota</taxon>
        <taxon>Anaerolineae</taxon>
        <taxon>Anaerolineales</taxon>
        <taxon>Anaerolineaceae</taxon>
        <taxon>Levilinea</taxon>
    </lineage>
</organism>
<evidence type="ECO:0000313" key="5">
    <source>
        <dbReference type="Proteomes" id="UP000050501"/>
    </source>
</evidence>
<protein>
    <submittedName>
        <fullName evidence="4">Restriction endonuclease subunit R</fullName>
    </submittedName>
    <submittedName>
        <fullName evidence="3">Type III restriction enzyme, res subunit</fullName>
    </submittedName>
</protein>
<dbReference type="REBASE" id="132886">
    <property type="entry name" value="LsaKIBI1ORF8915P"/>
</dbReference>
<keyword evidence="1" id="KW-0175">Coiled coil</keyword>
<evidence type="ECO:0000313" key="4">
    <source>
        <dbReference type="EMBL" id="KPL82219.1"/>
    </source>
</evidence>
<reference evidence="4 5" key="2">
    <citation type="submission" date="2015-07" db="EMBL/GenBank/DDBJ databases">
        <title>Genome sequence of Levilinea saccharolytica DSM 16555.</title>
        <authorList>
            <person name="Hemp J."/>
            <person name="Ward L.M."/>
            <person name="Pace L.A."/>
            <person name="Fischer W.W."/>
        </authorList>
    </citation>
    <scope>NUCLEOTIDE SEQUENCE [LARGE SCALE GENOMIC DNA]</scope>
    <source>
        <strain evidence="4 5">KIBI-1</strain>
    </source>
</reference>
<dbReference type="PATRIC" id="fig|229921.5.peg.1799"/>
<dbReference type="GO" id="GO:0003677">
    <property type="term" value="F:DNA binding"/>
    <property type="evidence" value="ECO:0007669"/>
    <property type="project" value="InterPro"/>
</dbReference>
<dbReference type="InterPro" id="IPR027417">
    <property type="entry name" value="P-loop_NTPase"/>
</dbReference>
<accession>A0A0M8JQC1</accession>
<keyword evidence="4" id="KW-0255">Endonuclease</keyword>
<evidence type="ECO:0000256" key="1">
    <source>
        <dbReference type="SAM" id="Coils"/>
    </source>
</evidence>
<dbReference type="Proteomes" id="UP000050501">
    <property type="component" value="Unassembled WGS sequence"/>
</dbReference>
<name>A0A0M8JQC1_9CHLR</name>
<sequence>MTGIYLQRMLENLPQGSLPSNWAGFDLATFSRGKVLWDYQQQALQNALLALWKYYQTPGQPENERKQAYMAWYRDFGLEENLDLPLDRSSAAKRKLATLLETYYSQTDDRMPYEQFINRMCFWMATGSGKTLVIVKMIELLHHLMQRGEIPAHDILVLAHRDDLLEQLRTHVDEFNADGGLFIRLKELRDYAEVKHQSPASLWHGQELTIFYYRSDNLSDEKKDKIIDFRSYDNNGNWYILLDEAHKGDKEDSKRQHLYSILSRNGFLFNFSATFTDARDIITTAANFNLSEFIRKGFGKHIAVLKQEVRAFRKGDEYTDAEKQKIVLKALIMLTYSRSIEARVRQVRLDLYHRPLMMTLVNSVNTEDADLKLFFRELVRIGKGEIDAETWESAKRELLTELRDRPEFLFESDTTPRVDDRLLSGLTQTDLLREVFNASSTGEIEVLTRPSDRQEVAFKLKTSDDPFALIRIGDITDWLKQELSGYEVNQHFTDEGYFERLNQPDSDINILLGSRSFYEGWDSNRPNVITYINIGTGTEAKKFILQSVGRGVRIEPLKNRRKRLRELITSNALPEDDRQVLDRIKNDVQPLESVFIFGTNREALNLVIGGLDQEEKQAGEVEISLELNTEATQGKLLLIPTYAQSSDLLYQERNLAKFSLTPENLDLLQNYLQYVDDDRVFYALHEVSPVQISTLRASLQNPGETYRTDSPRSYRNLPVLIRQASNYFNLRNKELTGFKELENEINHFRHIKVSIEKIGDLERRIQRVLQAVQLLKEAKAKFNAKQISIDEYTDEINGLPQNETFFADNALLRIQRIANHYYIPVLLSENERIDYIRSVIHVESEVHFLRALEEYLRKKDHRFKDFDWWLFSRVDETVDDINIPYYYPIENRIANFKPDFIFWLKKGDRYHIVYIDPKGTGRTEYEHKVDGYRTLFEENGVPKVFHHQGMEVVVNVFLYTSDRQYLAEGYRKYWFDHIDQVLKSLDGQQN</sequence>
<dbReference type="AlphaFoldDB" id="A0A0M8JQC1"/>